<dbReference type="Proteomes" id="UP000075882">
    <property type="component" value="Unassembled WGS sequence"/>
</dbReference>
<feature type="compositionally biased region" description="Pro residues" evidence="1">
    <location>
        <begin position="246"/>
        <end position="260"/>
    </location>
</feature>
<accession>A0A8W7PIW2</accession>
<sequence length="260" mass="28559">MMVQIRPKTTAGRPSTISDGLMLTSLIRLLHNSGLIFGQLLVHVVLRLGRNDFRRRRSHLAAVIVDHVLRLRRMMTGRSSRWPVMVRHAPVHRALGRAGTHLLLLPHSRMVEINRRSVTTARDAVRRHRTMQGRHRRHGRRTVLRVGLGCDRSRRNGPIVGGRSHKVSRCHGRRDRTLELILLGGSSGSGRRCCRCATNSLGPRAGPPADEPAVTGEFCRGGAEPGGTHGEGDRKYVGGGVRNHPLPLPGPPPPPLEGGS</sequence>
<dbReference type="AlphaFoldDB" id="A0A8W7PIW2"/>
<organism evidence="2">
    <name type="scientific">Anopheles coluzzii</name>
    <name type="common">African malaria mosquito</name>
    <dbReference type="NCBI Taxonomy" id="1518534"/>
    <lineage>
        <taxon>Eukaryota</taxon>
        <taxon>Metazoa</taxon>
        <taxon>Ecdysozoa</taxon>
        <taxon>Arthropoda</taxon>
        <taxon>Hexapoda</taxon>
        <taxon>Insecta</taxon>
        <taxon>Pterygota</taxon>
        <taxon>Neoptera</taxon>
        <taxon>Endopterygota</taxon>
        <taxon>Diptera</taxon>
        <taxon>Nematocera</taxon>
        <taxon>Culicoidea</taxon>
        <taxon>Culicidae</taxon>
        <taxon>Anophelinae</taxon>
        <taxon>Anopheles</taxon>
    </lineage>
</organism>
<feature type="region of interest" description="Disordered" evidence="1">
    <location>
        <begin position="203"/>
        <end position="260"/>
    </location>
</feature>
<protein>
    <submittedName>
        <fullName evidence="2">Uncharacterized protein</fullName>
    </submittedName>
</protein>
<evidence type="ECO:0000313" key="2">
    <source>
        <dbReference type="EnsemblMetazoa" id="ACOM032509-PA.1"/>
    </source>
</evidence>
<reference evidence="2" key="1">
    <citation type="submission" date="2022-08" db="UniProtKB">
        <authorList>
            <consortium name="EnsemblMetazoa"/>
        </authorList>
    </citation>
    <scope>IDENTIFICATION</scope>
</reference>
<proteinExistence type="predicted"/>
<evidence type="ECO:0000256" key="1">
    <source>
        <dbReference type="SAM" id="MobiDB-lite"/>
    </source>
</evidence>
<name>A0A8W7PIW2_ANOCL</name>
<dbReference type="EnsemblMetazoa" id="ACOM032509-RA">
    <property type="protein sequence ID" value="ACOM032509-PA.1"/>
    <property type="gene ID" value="ACOM032509"/>
</dbReference>